<keyword evidence="2" id="KW-1185">Reference proteome</keyword>
<dbReference type="STRING" id="1774968.AUC68_11405"/>
<evidence type="ECO:0000313" key="1">
    <source>
        <dbReference type="EMBL" id="ODR98092.1"/>
    </source>
</evidence>
<evidence type="ECO:0000313" key="2">
    <source>
        <dbReference type="Proteomes" id="UP000094501"/>
    </source>
</evidence>
<accession>A0A1E3VX50</accession>
<dbReference type="EMBL" id="LPWG01000014">
    <property type="protein sequence ID" value="ODR98092.1"/>
    <property type="molecule type" value="Genomic_DNA"/>
</dbReference>
<comment type="caution">
    <text evidence="1">The sequence shown here is derived from an EMBL/GenBank/DDBJ whole genome shotgun (WGS) entry which is preliminary data.</text>
</comment>
<gene>
    <name evidence="1" type="ORF">AUC68_11405</name>
</gene>
<dbReference type="AlphaFoldDB" id="A0A1E3VX50"/>
<dbReference type="Proteomes" id="UP000094501">
    <property type="component" value="Unassembled WGS sequence"/>
</dbReference>
<sequence>MLAMVLPATAPAMEDHGDVEAEFDESCAMGLADGQMVKTDCSVSWTDEDGKVYCFSSENSKAAFLKDPKGNIARAKTFLQEQQAKAASGAKVFTEADVTPESSK</sequence>
<reference evidence="1 2" key="1">
    <citation type="journal article" date="2016" name="Environ. Microbiol.">
        <title>New Methyloceanibacter diversity from North Sea sediments includes methanotroph containing solely the soluble methane monooxygenase.</title>
        <authorList>
            <person name="Vekeman B."/>
            <person name="Kerckhof F.M."/>
            <person name="Cremers G."/>
            <person name="de Vos P."/>
            <person name="Vandamme P."/>
            <person name="Boon N."/>
            <person name="Op den Camp H.J."/>
            <person name="Heylen K."/>
        </authorList>
    </citation>
    <scope>NUCLEOTIDE SEQUENCE [LARGE SCALE GENOMIC DNA]</scope>
    <source>
        <strain evidence="1 2">R-67174</strain>
    </source>
</reference>
<protein>
    <submittedName>
        <fullName evidence="1">Uncharacterized protein</fullName>
    </submittedName>
</protein>
<name>A0A1E3VX50_9HYPH</name>
<organism evidence="1 2">
    <name type="scientific">Methyloceanibacter methanicus</name>
    <dbReference type="NCBI Taxonomy" id="1774968"/>
    <lineage>
        <taxon>Bacteria</taxon>
        <taxon>Pseudomonadati</taxon>
        <taxon>Pseudomonadota</taxon>
        <taxon>Alphaproteobacteria</taxon>
        <taxon>Hyphomicrobiales</taxon>
        <taxon>Hyphomicrobiaceae</taxon>
        <taxon>Methyloceanibacter</taxon>
    </lineage>
</organism>
<proteinExistence type="predicted"/>